<protein>
    <submittedName>
        <fullName evidence="1">Uncharacterized protein</fullName>
    </submittedName>
</protein>
<proteinExistence type="predicted"/>
<organism evidence="1">
    <name type="scientific">Rhizophora mucronata</name>
    <name type="common">Asiatic mangrove</name>
    <dbReference type="NCBI Taxonomy" id="61149"/>
    <lineage>
        <taxon>Eukaryota</taxon>
        <taxon>Viridiplantae</taxon>
        <taxon>Streptophyta</taxon>
        <taxon>Embryophyta</taxon>
        <taxon>Tracheophyta</taxon>
        <taxon>Spermatophyta</taxon>
        <taxon>Magnoliopsida</taxon>
        <taxon>eudicotyledons</taxon>
        <taxon>Gunneridae</taxon>
        <taxon>Pentapetalae</taxon>
        <taxon>rosids</taxon>
        <taxon>fabids</taxon>
        <taxon>Malpighiales</taxon>
        <taxon>Rhizophoraceae</taxon>
        <taxon>Rhizophora</taxon>
    </lineage>
</organism>
<sequence>MEDSSLFFFLLYNLDRPKRVILDP</sequence>
<evidence type="ECO:0000313" key="1">
    <source>
        <dbReference type="EMBL" id="MBX58683.1"/>
    </source>
</evidence>
<dbReference type="EMBL" id="GGEC01078199">
    <property type="protein sequence ID" value="MBX58683.1"/>
    <property type="molecule type" value="Transcribed_RNA"/>
</dbReference>
<name>A0A2P2PVL1_RHIMU</name>
<dbReference type="AlphaFoldDB" id="A0A2P2PVL1"/>
<reference evidence="1" key="1">
    <citation type="submission" date="2018-02" db="EMBL/GenBank/DDBJ databases">
        <title>Rhizophora mucronata_Transcriptome.</title>
        <authorList>
            <person name="Meera S.P."/>
            <person name="Sreeshan A."/>
            <person name="Augustine A."/>
        </authorList>
    </citation>
    <scope>NUCLEOTIDE SEQUENCE</scope>
    <source>
        <tissue evidence="1">Leaf</tissue>
    </source>
</reference>
<accession>A0A2P2PVL1</accession>